<dbReference type="AlphaFoldDB" id="A0A388LFB6"/>
<feature type="compositionally biased region" description="Gly residues" evidence="1">
    <location>
        <begin position="202"/>
        <end position="211"/>
    </location>
</feature>
<dbReference type="EMBL" id="BFEA01000362">
    <property type="protein sequence ID" value="GBG81004.1"/>
    <property type="molecule type" value="Genomic_DNA"/>
</dbReference>
<keyword evidence="3" id="KW-1185">Reference proteome</keyword>
<evidence type="ECO:0000313" key="2">
    <source>
        <dbReference type="EMBL" id="GBG81004.1"/>
    </source>
</evidence>
<dbReference type="Proteomes" id="UP000265515">
    <property type="component" value="Unassembled WGS sequence"/>
</dbReference>
<feature type="region of interest" description="Disordered" evidence="1">
    <location>
        <begin position="1"/>
        <end position="285"/>
    </location>
</feature>
<gene>
    <name evidence="2" type="ORF">CBR_g31560</name>
</gene>
<organism evidence="2 3">
    <name type="scientific">Chara braunii</name>
    <name type="common">Braun's stonewort</name>
    <dbReference type="NCBI Taxonomy" id="69332"/>
    <lineage>
        <taxon>Eukaryota</taxon>
        <taxon>Viridiplantae</taxon>
        <taxon>Streptophyta</taxon>
        <taxon>Charophyceae</taxon>
        <taxon>Charales</taxon>
        <taxon>Characeae</taxon>
        <taxon>Chara</taxon>
    </lineage>
</organism>
<feature type="compositionally biased region" description="Basic and acidic residues" evidence="1">
    <location>
        <begin position="108"/>
        <end position="138"/>
    </location>
</feature>
<protein>
    <submittedName>
        <fullName evidence="2">Uncharacterized protein</fullName>
    </submittedName>
</protein>
<sequence>MRRVRGPVLVPASEVPLRDGRFSPSHHPISAQPEGEPLRRLERLASSAGRDRTHDGEDRAGERTPCDAGIRPRSPSVLRTQDFEDIGLGGSLGGFSVEGRRRASPQDVRTDADVERGPVETEEERDARLDREEEERLRSLPQWEGRFAYLDEQRRQRDLETGGEGKQDVDDSGVPEEAVQGEFNYEGQDAAVAVPEGQDVFMGGGSPSGGRGDSETAGDEGQGAAVCGRGEGGPGEDGDTAGVGGDDGLDGDDDDDHGPDDDPYRLALVLRDPTVPRMRPDGTTHTFFDADALAHTLTDDPFAHLSRKSGKQRAHGRVYSPPPFTVQSPHWSDSSLSGVRGSESDAGEVGSDRRSDGDRDSGGSMPPPPARILEGRVDTGDRTVAPGVAHSGDGRPHAWFVTSGDEEDIGPRGPRDIHGQAAGRAVHIGRGGVVDASRDETTAWPLRG</sequence>
<feature type="compositionally biased region" description="Basic and acidic residues" evidence="1">
    <location>
        <begin position="409"/>
        <end position="418"/>
    </location>
</feature>
<accession>A0A388LFB6</accession>
<evidence type="ECO:0000313" key="3">
    <source>
        <dbReference type="Proteomes" id="UP000265515"/>
    </source>
</evidence>
<reference evidence="2 3" key="1">
    <citation type="journal article" date="2018" name="Cell">
        <title>The Chara Genome: Secondary Complexity and Implications for Plant Terrestrialization.</title>
        <authorList>
            <person name="Nishiyama T."/>
            <person name="Sakayama H."/>
            <person name="Vries J.D."/>
            <person name="Buschmann H."/>
            <person name="Saint-Marcoux D."/>
            <person name="Ullrich K.K."/>
            <person name="Haas F.B."/>
            <person name="Vanderstraeten L."/>
            <person name="Becker D."/>
            <person name="Lang D."/>
            <person name="Vosolsobe S."/>
            <person name="Rombauts S."/>
            <person name="Wilhelmsson P.K.I."/>
            <person name="Janitza P."/>
            <person name="Kern R."/>
            <person name="Heyl A."/>
            <person name="Rumpler F."/>
            <person name="Villalobos L.I.A.C."/>
            <person name="Clay J.M."/>
            <person name="Skokan R."/>
            <person name="Toyoda A."/>
            <person name="Suzuki Y."/>
            <person name="Kagoshima H."/>
            <person name="Schijlen E."/>
            <person name="Tajeshwar N."/>
            <person name="Catarino B."/>
            <person name="Hetherington A.J."/>
            <person name="Saltykova A."/>
            <person name="Bonnot C."/>
            <person name="Breuninger H."/>
            <person name="Symeonidi A."/>
            <person name="Radhakrishnan G.V."/>
            <person name="Van Nieuwerburgh F."/>
            <person name="Deforce D."/>
            <person name="Chang C."/>
            <person name="Karol K.G."/>
            <person name="Hedrich R."/>
            <person name="Ulvskov P."/>
            <person name="Glockner G."/>
            <person name="Delwiche C.F."/>
            <person name="Petrasek J."/>
            <person name="Van de Peer Y."/>
            <person name="Friml J."/>
            <person name="Beilby M."/>
            <person name="Dolan L."/>
            <person name="Kohara Y."/>
            <person name="Sugano S."/>
            <person name="Fujiyama A."/>
            <person name="Delaux P.-M."/>
            <person name="Quint M."/>
            <person name="TheiBen G."/>
            <person name="Hagemann M."/>
            <person name="Harholt J."/>
            <person name="Dunand C."/>
            <person name="Zachgo S."/>
            <person name="Langdale J."/>
            <person name="Maumus F."/>
            <person name="Straeten D.V.D."/>
            <person name="Gould S.B."/>
            <person name="Rensing S.A."/>
        </authorList>
    </citation>
    <scope>NUCLEOTIDE SEQUENCE [LARGE SCALE GENOMIC DNA]</scope>
    <source>
        <strain evidence="2 3">S276</strain>
    </source>
</reference>
<feature type="compositionally biased region" description="Basic and acidic residues" evidence="1">
    <location>
        <begin position="350"/>
        <end position="361"/>
    </location>
</feature>
<comment type="caution">
    <text evidence="2">The sequence shown here is derived from an EMBL/GenBank/DDBJ whole genome shotgun (WGS) entry which is preliminary data.</text>
</comment>
<proteinExistence type="predicted"/>
<feature type="compositionally biased region" description="Basic and acidic residues" evidence="1">
    <location>
        <begin position="36"/>
        <end position="65"/>
    </location>
</feature>
<feature type="compositionally biased region" description="Polar residues" evidence="1">
    <location>
        <begin position="325"/>
        <end position="337"/>
    </location>
</feature>
<evidence type="ECO:0000256" key="1">
    <source>
        <dbReference type="SAM" id="MobiDB-lite"/>
    </source>
</evidence>
<dbReference type="Gramene" id="GBG81004">
    <property type="protein sequence ID" value="GBG81004"/>
    <property type="gene ID" value="CBR_g31560"/>
</dbReference>
<feature type="compositionally biased region" description="Basic and acidic residues" evidence="1">
    <location>
        <begin position="149"/>
        <end position="169"/>
    </location>
</feature>
<feature type="region of interest" description="Disordered" evidence="1">
    <location>
        <begin position="303"/>
        <end position="448"/>
    </location>
</feature>
<feature type="compositionally biased region" description="Basic residues" evidence="1">
    <location>
        <begin position="305"/>
        <end position="316"/>
    </location>
</feature>
<name>A0A388LFB6_CHABU</name>
<feature type="compositionally biased region" description="Acidic residues" evidence="1">
    <location>
        <begin position="247"/>
        <end position="261"/>
    </location>
</feature>